<feature type="domain" description="TF-B3" evidence="8">
    <location>
        <begin position="219"/>
        <end position="310"/>
    </location>
</feature>
<organism evidence="9 10">
    <name type="scientific">Coffea canephora</name>
    <name type="common">Robusta coffee</name>
    <dbReference type="NCBI Taxonomy" id="49390"/>
    <lineage>
        <taxon>Eukaryota</taxon>
        <taxon>Viridiplantae</taxon>
        <taxon>Streptophyta</taxon>
        <taxon>Embryophyta</taxon>
        <taxon>Tracheophyta</taxon>
        <taxon>Spermatophyta</taxon>
        <taxon>Magnoliopsida</taxon>
        <taxon>eudicotyledons</taxon>
        <taxon>Gunneridae</taxon>
        <taxon>Pentapetalae</taxon>
        <taxon>asterids</taxon>
        <taxon>lamiids</taxon>
        <taxon>Gentianales</taxon>
        <taxon>Rubiaceae</taxon>
        <taxon>Ixoroideae</taxon>
        <taxon>Gardenieae complex</taxon>
        <taxon>Bertiereae - Coffeeae clade</taxon>
        <taxon>Coffeeae</taxon>
        <taxon>Coffea</taxon>
    </lineage>
</organism>
<dbReference type="PANTHER" id="PTHR31391:SF135">
    <property type="entry name" value="B3 DOMAIN-CONTAINING PROTEIN OS01G0234100-LIKE ISOFORM X1"/>
    <property type="match status" value="1"/>
</dbReference>
<keyword evidence="2" id="KW-0805">Transcription regulation</keyword>
<keyword evidence="5" id="KW-0539">Nucleus</keyword>
<feature type="coiled-coil region" evidence="6">
    <location>
        <begin position="528"/>
        <end position="576"/>
    </location>
</feature>
<evidence type="ECO:0000256" key="1">
    <source>
        <dbReference type="ARBA" id="ARBA00004123"/>
    </source>
</evidence>
<comment type="subcellular location">
    <subcellularLocation>
        <location evidence="1">Nucleus</location>
    </subcellularLocation>
</comment>
<dbReference type="PhylomeDB" id="A0A068U4F2"/>
<dbReference type="InterPro" id="IPR003340">
    <property type="entry name" value="B3_DNA-bd"/>
</dbReference>
<feature type="region of interest" description="Disordered" evidence="7">
    <location>
        <begin position="158"/>
        <end position="193"/>
    </location>
</feature>
<dbReference type="Gramene" id="CDP02488">
    <property type="protein sequence ID" value="CDP02488"/>
    <property type="gene ID" value="GSCOC_T00039881001"/>
</dbReference>
<dbReference type="PANTHER" id="PTHR31391">
    <property type="entry name" value="B3 DOMAIN-CONTAINING PROTEIN OS11G0197600-RELATED"/>
    <property type="match status" value="1"/>
</dbReference>
<dbReference type="CDD" id="cd10017">
    <property type="entry name" value="B3_DNA"/>
    <property type="match status" value="1"/>
</dbReference>
<dbReference type="InterPro" id="IPR015300">
    <property type="entry name" value="DNA-bd_pseudobarrel_sf"/>
</dbReference>
<dbReference type="STRING" id="49390.A0A068U4F2"/>
<dbReference type="Pfam" id="PF02362">
    <property type="entry name" value="B3"/>
    <property type="match status" value="1"/>
</dbReference>
<evidence type="ECO:0000256" key="6">
    <source>
        <dbReference type="SAM" id="Coils"/>
    </source>
</evidence>
<dbReference type="EMBL" id="HG739092">
    <property type="protein sequence ID" value="CDP02488.1"/>
    <property type="molecule type" value="Genomic_DNA"/>
</dbReference>
<keyword evidence="3" id="KW-0238">DNA-binding</keyword>
<evidence type="ECO:0000313" key="9">
    <source>
        <dbReference type="EMBL" id="CDP02488.1"/>
    </source>
</evidence>
<feature type="compositionally biased region" description="Basic and acidic residues" evidence="7">
    <location>
        <begin position="1"/>
        <end position="11"/>
    </location>
</feature>
<dbReference type="AlphaFoldDB" id="A0A068U4F2"/>
<dbReference type="PROSITE" id="PS50863">
    <property type="entry name" value="B3"/>
    <property type="match status" value="1"/>
</dbReference>
<keyword evidence="6" id="KW-0175">Coiled coil</keyword>
<dbReference type="Proteomes" id="UP000295252">
    <property type="component" value="Chromosome IX"/>
</dbReference>
<evidence type="ECO:0000256" key="3">
    <source>
        <dbReference type="ARBA" id="ARBA00023125"/>
    </source>
</evidence>
<accession>A0A068U4F2</accession>
<evidence type="ECO:0000256" key="7">
    <source>
        <dbReference type="SAM" id="MobiDB-lite"/>
    </source>
</evidence>
<dbReference type="InParanoid" id="A0A068U4F2"/>
<evidence type="ECO:0000259" key="8">
    <source>
        <dbReference type="PROSITE" id="PS50863"/>
    </source>
</evidence>
<evidence type="ECO:0000256" key="5">
    <source>
        <dbReference type="ARBA" id="ARBA00023242"/>
    </source>
</evidence>
<keyword evidence="10" id="KW-1185">Reference proteome</keyword>
<dbReference type="InterPro" id="IPR044837">
    <property type="entry name" value="REM16-like"/>
</dbReference>
<evidence type="ECO:0000256" key="4">
    <source>
        <dbReference type="ARBA" id="ARBA00023163"/>
    </source>
</evidence>
<feature type="compositionally biased region" description="Basic and acidic residues" evidence="7">
    <location>
        <begin position="181"/>
        <end position="190"/>
    </location>
</feature>
<dbReference type="SMART" id="SM01019">
    <property type="entry name" value="B3"/>
    <property type="match status" value="1"/>
</dbReference>
<dbReference type="OMA" id="KYIACKT"/>
<protein>
    <recommendedName>
        <fullName evidence="8">TF-B3 domain-containing protein</fullName>
    </recommendedName>
</protein>
<dbReference type="Gene3D" id="2.40.330.10">
    <property type="entry name" value="DNA-binding pseudobarrel domain"/>
    <property type="match status" value="1"/>
</dbReference>
<proteinExistence type="predicted"/>
<dbReference type="OrthoDB" id="1909330at2759"/>
<feature type="region of interest" description="Disordered" evidence="7">
    <location>
        <begin position="107"/>
        <end position="143"/>
    </location>
</feature>
<evidence type="ECO:0000313" key="10">
    <source>
        <dbReference type="Proteomes" id="UP000295252"/>
    </source>
</evidence>
<sequence length="585" mass="65888">MLVQGRHKDTGPSHQAPRKNSRGLCCLTHAPRHPHLPGFRFYLSSALPFPHSFLLCTDMRLKIKPVQPSPSPEVQYQENLRVTADQEVLKTEAVEEEGQGCGWLIPDGNNPMISNSENNKDNPPELSPTTTPVPQYLGKRKRKPKELIDEISPIIVRRKKKQPSVSKSEQEITDGGGKHVSKQEKSKVDGSRNPVQVKPATMIRAEEVQSSLGNEYPSFVKLLVRSHVGSCFWMGLPVPFCKTHLPRKDTTVVLEDESGEQFEIKYISEKTGLSAGWRKFVAAHKLVEGDVLIFQLIGPTTFKVLVIRANDLTEVDGALSLLNLDTLAKQSDAIVEGNVDLQNKKKKRPKSLPLTVVQKKKQKAGLSRSILPHLGHLEEQSGNDSDEVASEVLEGSKFSADAVRFRDIKGFEEFRIMVNGVCIDSELPEHVRRKYYELCCSKNVFLHERFLPGLHCKLAAGMIFEAVNTAEAIRACKVTTSRKEFEKWEKSLRSFELLGMNVGFLRARMRRLLSMAFEGEGASEAKRYWEAKNERACTEDEIRNLEAKLVELKATSEKYDAEIEALKSKAESYEILFQEEVNAPW</sequence>
<gene>
    <name evidence="9" type="ORF">GSCOC_T00039881001</name>
</gene>
<dbReference type="GO" id="GO:0005634">
    <property type="term" value="C:nucleus"/>
    <property type="evidence" value="ECO:0007669"/>
    <property type="project" value="UniProtKB-SubCell"/>
</dbReference>
<keyword evidence="4" id="KW-0804">Transcription</keyword>
<dbReference type="GO" id="GO:0003677">
    <property type="term" value="F:DNA binding"/>
    <property type="evidence" value="ECO:0007669"/>
    <property type="project" value="UniProtKB-KW"/>
</dbReference>
<name>A0A068U4F2_COFCA</name>
<feature type="region of interest" description="Disordered" evidence="7">
    <location>
        <begin position="1"/>
        <end position="21"/>
    </location>
</feature>
<dbReference type="SUPFAM" id="SSF101936">
    <property type="entry name" value="DNA-binding pseudobarrel domain"/>
    <property type="match status" value="1"/>
</dbReference>
<reference evidence="10" key="1">
    <citation type="journal article" date="2014" name="Science">
        <title>The coffee genome provides insight into the convergent evolution of caffeine biosynthesis.</title>
        <authorList>
            <person name="Denoeud F."/>
            <person name="Carretero-Paulet L."/>
            <person name="Dereeper A."/>
            <person name="Droc G."/>
            <person name="Guyot R."/>
            <person name="Pietrella M."/>
            <person name="Zheng C."/>
            <person name="Alberti A."/>
            <person name="Anthony F."/>
            <person name="Aprea G."/>
            <person name="Aury J.M."/>
            <person name="Bento P."/>
            <person name="Bernard M."/>
            <person name="Bocs S."/>
            <person name="Campa C."/>
            <person name="Cenci A."/>
            <person name="Combes M.C."/>
            <person name="Crouzillat D."/>
            <person name="Da Silva C."/>
            <person name="Daddiego L."/>
            <person name="De Bellis F."/>
            <person name="Dussert S."/>
            <person name="Garsmeur O."/>
            <person name="Gayraud T."/>
            <person name="Guignon V."/>
            <person name="Jahn K."/>
            <person name="Jamilloux V."/>
            <person name="Joet T."/>
            <person name="Labadie K."/>
            <person name="Lan T."/>
            <person name="Leclercq J."/>
            <person name="Lepelley M."/>
            <person name="Leroy T."/>
            <person name="Li L.T."/>
            <person name="Librado P."/>
            <person name="Lopez L."/>
            <person name="Munoz A."/>
            <person name="Noel B."/>
            <person name="Pallavicini A."/>
            <person name="Perrotta G."/>
            <person name="Poncet V."/>
            <person name="Pot D."/>
            <person name="Priyono X."/>
            <person name="Rigoreau M."/>
            <person name="Rouard M."/>
            <person name="Rozas J."/>
            <person name="Tranchant-Dubreuil C."/>
            <person name="VanBuren R."/>
            <person name="Zhang Q."/>
            <person name="Andrade A.C."/>
            <person name="Argout X."/>
            <person name="Bertrand B."/>
            <person name="de Kochko A."/>
            <person name="Graziosi G."/>
            <person name="Henry R.J."/>
            <person name="Jayarama X."/>
            <person name="Ming R."/>
            <person name="Nagai C."/>
            <person name="Rounsley S."/>
            <person name="Sankoff D."/>
            <person name="Giuliano G."/>
            <person name="Albert V.A."/>
            <person name="Wincker P."/>
            <person name="Lashermes P."/>
        </authorList>
    </citation>
    <scope>NUCLEOTIDE SEQUENCE [LARGE SCALE GENOMIC DNA]</scope>
    <source>
        <strain evidence="10">cv. DH200-94</strain>
    </source>
</reference>
<evidence type="ECO:0000256" key="2">
    <source>
        <dbReference type="ARBA" id="ARBA00023015"/>
    </source>
</evidence>